<evidence type="ECO:0000256" key="1">
    <source>
        <dbReference type="SAM" id="MobiDB-lite"/>
    </source>
</evidence>
<dbReference type="InterPro" id="IPR044680">
    <property type="entry name" value="EX1/2"/>
</dbReference>
<evidence type="ECO:0000313" key="3">
    <source>
        <dbReference type="Proteomes" id="UP000243459"/>
    </source>
</evidence>
<dbReference type="AlphaFoldDB" id="A0A5P1E1R0"/>
<name>A0A5P1E1R0_ASPOF</name>
<dbReference type="OrthoDB" id="722566at2759"/>
<dbReference type="Pfam" id="PF12014">
    <property type="entry name" value="Cyclin_D1_bind"/>
    <property type="match status" value="1"/>
</dbReference>
<evidence type="ECO:0000313" key="2">
    <source>
        <dbReference type="EMBL" id="ONK56418.1"/>
    </source>
</evidence>
<protein>
    <submittedName>
        <fullName evidence="2">Uncharacterized protein</fullName>
    </submittedName>
</protein>
<feature type="region of interest" description="Disordered" evidence="1">
    <location>
        <begin position="203"/>
        <end position="229"/>
    </location>
</feature>
<keyword evidence="3" id="KW-1185">Reference proteome</keyword>
<dbReference type="GO" id="GO:0042651">
    <property type="term" value="C:thylakoid membrane"/>
    <property type="evidence" value="ECO:0007669"/>
    <property type="project" value="TreeGrafter"/>
</dbReference>
<dbReference type="Gramene" id="ONK56418">
    <property type="protein sequence ID" value="ONK56418"/>
    <property type="gene ID" value="A4U43_C10F8410"/>
</dbReference>
<dbReference type="GO" id="GO:0010343">
    <property type="term" value="P:singlet oxygen-mediated programmed cell death"/>
    <property type="evidence" value="ECO:0007669"/>
    <property type="project" value="InterPro"/>
</dbReference>
<sequence>MVSRAVKRWDDYVKTYRSSQLIDSKDLGSEKAVESKEEEEGEAEGDWDWERWKRHFAEMEEQERIVAVLKMQLREAVAREDYADAVKLKLAISGAEKNDAVGIALSDLHRAVEEERYKDAAFLRDHGGVGLVGWWAGISENSSDPYGRIIHISAEHGKYVAKSYSSRQLISAGQGFPLFEIYFTIKDGEYKKQAVYLKRWSRSSGSPKKSMQKSEASNLSQSDSSTDEQDIYTDVIKTTEEKDDDSDVADGLAGIQNVLRDMIPGVKVKVLKVVSPGKVDRDLIAKVVEQIMEDGDESSDEELEGTEIEEVKADSDIEIEEVETDAEDVASDDTENEHEISVKFVIGTLMQEMSSDLPPKDVVRVPANLEKRDRLSFSFSIEQDDKETNMKGKVLQKRAAALSAQQSYNVMSDLAKVFRSKEKVPMRVLKDVGELISLTMNQNQNHQFLSGSTIFNRIEIPSTSDPLNGLYVGAHGMYTSEILHLKRKFGQWKEDEANTKHMDLEFYEYVEACKLTGSASVPAGQVAFRAKIGKQYQLPHKGIIPEEFGVIARYKGQGRIADPGFRNPRWVDGELVILDGKYIRGGPVIGFVYWAPEYHFLIFFNRLRLPE</sequence>
<gene>
    <name evidence="2" type="ORF">A4U43_C10F8410</name>
</gene>
<proteinExistence type="predicted"/>
<dbReference type="PANTHER" id="PTHR33917">
    <property type="entry name" value="PROTEIN EXECUTER 1, CHLOROPLASTIC"/>
    <property type="match status" value="1"/>
</dbReference>
<dbReference type="EMBL" id="CM007390">
    <property type="protein sequence ID" value="ONK56418.1"/>
    <property type="molecule type" value="Genomic_DNA"/>
</dbReference>
<reference evidence="3" key="1">
    <citation type="journal article" date="2017" name="Nat. Commun.">
        <title>The asparagus genome sheds light on the origin and evolution of a young Y chromosome.</title>
        <authorList>
            <person name="Harkess A."/>
            <person name="Zhou J."/>
            <person name="Xu C."/>
            <person name="Bowers J.E."/>
            <person name="Van der Hulst R."/>
            <person name="Ayyampalayam S."/>
            <person name="Mercati F."/>
            <person name="Riccardi P."/>
            <person name="McKain M.R."/>
            <person name="Kakrana A."/>
            <person name="Tang H."/>
            <person name="Ray J."/>
            <person name="Groenendijk J."/>
            <person name="Arikit S."/>
            <person name="Mathioni S.M."/>
            <person name="Nakano M."/>
            <person name="Shan H."/>
            <person name="Telgmann-Rauber A."/>
            <person name="Kanno A."/>
            <person name="Yue Z."/>
            <person name="Chen H."/>
            <person name="Li W."/>
            <person name="Chen Y."/>
            <person name="Xu X."/>
            <person name="Zhang Y."/>
            <person name="Luo S."/>
            <person name="Chen H."/>
            <person name="Gao J."/>
            <person name="Mao Z."/>
            <person name="Pires J.C."/>
            <person name="Luo M."/>
            <person name="Kudrna D."/>
            <person name="Wing R.A."/>
            <person name="Meyers B.C."/>
            <person name="Yi K."/>
            <person name="Kong H."/>
            <person name="Lavrijsen P."/>
            <person name="Sunseri F."/>
            <person name="Falavigna A."/>
            <person name="Ye Y."/>
            <person name="Leebens-Mack J.H."/>
            <person name="Chen G."/>
        </authorList>
    </citation>
    <scope>NUCLEOTIDE SEQUENCE [LARGE SCALE GENOMIC DNA]</scope>
    <source>
        <strain evidence="3">cv. DH0086</strain>
    </source>
</reference>
<dbReference type="OMA" id="HNEGVNM"/>
<organism evidence="2 3">
    <name type="scientific">Asparagus officinalis</name>
    <name type="common">Garden asparagus</name>
    <dbReference type="NCBI Taxonomy" id="4686"/>
    <lineage>
        <taxon>Eukaryota</taxon>
        <taxon>Viridiplantae</taxon>
        <taxon>Streptophyta</taxon>
        <taxon>Embryophyta</taxon>
        <taxon>Tracheophyta</taxon>
        <taxon>Spermatophyta</taxon>
        <taxon>Magnoliopsida</taxon>
        <taxon>Liliopsida</taxon>
        <taxon>Asparagales</taxon>
        <taxon>Asparagaceae</taxon>
        <taxon>Asparagoideae</taxon>
        <taxon>Asparagus</taxon>
    </lineage>
</organism>
<accession>A0A5P1E1R0</accession>
<dbReference type="PANTHER" id="PTHR33917:SF3">
    <property type="entry name" value="PROTEIN EXECUTER 1, CHLOROPLASTIC"/>
    <property type="match status" value="1"/>
</dbReference>
<dbReference type="Proteomes" id="UP000243459">
    <property type="component" value="Chromosome 10"/>
</dbReference>
<feature type="compositionally biased region" description="Polar residues" evidence="1">
    <location>
        <begin position="203"/>
        <end position="224"/>
    </location>
</feature>